<keyword evidence="2" id="KW-1133">Transmembrane helix</keyword>
<evidence type="ECO:0000256" key="1">
    <source>
        <dbReference type="SAM" id="MobiDB-lite"/>
    </source>
</evidence>
<dbReference type="AlphaFoldDB" id="A0A9D4FEW8"/>
<feature type="transmembrane region" description="Helical" evidence="2">
    <location>
        <begin position="101"/>
        <end position="119"/>
    </location>
</feature>
<dbReference type="Proteomes" id="UP000828390">
    <property type="component" value="Unassembled WGS sequence"/>
</dbReference>
<reference evidence="3" key="1">
    <citation type="journal article" date="2019" name="bioRxiv">
        <title>The Genome of the Zebra Mussel, Dreissena polymorpha: A Resource for Invasive Species Research.</title>
        <authorList>
            <person name="McCartney M.A."/>
            <person name="Auch B."/>
            <person name="Kono T."/>
            <person name="Mallez S."/>
            <person name="Zhang Y."/>
            <person name="Obille A."/>
            <person name="Becker A."/>
            <person name="Abrahante J.E."/>
            <person name="Garbe J."/>
            <person name="Badalamenti J.P."/>
            <person name="Herman A."/>
            <person name="Mangelson H."/>
            <person name="Liachko I."/>
            <person name="Sullivan S."/>
            <person name="Sone E.D."/>
            <person name="Koren S."/>
            <person name="Silverstein K.A.T."/>
            <person name="Beckman K.B."/>
            <person name="Gohl D.M."/>
        </authorList>
    </citation>
    <scope>NUCLEOTIDE SEQUENCE</scope>
    <source>
        <strain evidence="3">Duluth1</strain>
        <tissue evidence="3">Whole animal</tissue>
    </source>
</reference>
<keyword evidence="2" id="KW-0812">Transmembrane</keyword>
<keyword evidence="2" id="KW-0472">Membrane</keyword>
<evidence type="ECO:0000313" key="3">
    <source>
        <dbReference type="EMBL" id="KAH3797037.1"/>
    </source>
</evidence>
<dbReference type="EMBL" id="JAIWYP010000007">
    <property type="protein sequence ID" value="KAH3797037.1"/>
    <property type="molecule type" value="Genomic_DNA"/>
</dbReference>
<reference evidence="3" key="2">
    <citation type="submission" date="2020-11" db="EMBL/GenBank/DDBJ databases">
        <authorList>
            <person name="McCartney M.A."/>
            <person name="Auch B."/>
            <person name="Kono T."/>
            <person name="Mallez S."/>
            <person name="Becker A."/>
            <person name="Gohl D.M."/>
            <person name="Silverstein K.A.T."/>
            <person name="Koren S."/>
            <person name="Bechman K.B."/>
            <person name="Herman A."/>
            <person name="Abrahante J.E."/>
            <person name="Garbe J."/>
        </authorList>
    </citation>
    <scope>NUCLEOTIDE SEQUENCE</scope>
    <source>
        <strain evidence="3">Duluth1</strain>
        <tissue evidence="3">Whole animal</tissue>
    </source>
</reference>
<proteinExistence type="predicted"/>
<feature type="region of interest" description="Disordered" evidence="1">
    <location>
        <begin position="165"/>
        <end position="192"/>
    </location>
</feature>
<organism evidence="3 4">
    <name type="scientific">Dreissena polymorpha</name>
    <name type="common">Zebra mussel</name>
    <name type="synonym">Mytilus polymorpha</name>
    <dbReference type="NCBI Taxonomy" id="45954"/>
    <lineage>
        <taxon>Eukaryota</taxon>
        <taxon>Metazoa</taxon>
        <taxon>Spiralia</taxon>
        <taxon>Lophotrochozoa</taxon>
        <taxon>Mollusca</taxon>
        <taxon>Bivalvia</taxon>
        <taxon>Autobranchia</taxon>
        <taxon>Heteroconchia</taxon>
        <taxon>Euheterodonta</taxon>
        <taxon>Imparidentia</taxon>
        <taxon>Neoheterodontei</taxon>
        <taxon>Myida</taxon>
        <taxon>Dreissenoidea</taxon>
        <taxon>Dreissenidae</taxon>
        <taxon>Dreissena</taxon>
    </lineage>
</organism>
<dbReference type="OrthoDB" id="10626608at2759"/>
<feature type="transmembrane region" description="Helical" evidence="2">
    <location>
        <begin position="60"/>
        <end position="81"/>
    </location>
</feature>
<keyword evidence="4" id="KW-1185">Reference proteome</keyword>
<evidence type="ECO:0000256" key="2">
    <source>
        <dbReference type="SAM" id="Phobius"/>
    </source>
</evidence>
<name>A0A9D4FEW8_DREPO</name>
<accession>A0A9D4FEW8</accession>
<feature type="transmembrane region" description="Helical" evidence="2">
    <location>
        <begin position="139"/>
        <end position="157"/>
    </location>
</feature>
<protein>
    <submittedName>
        <fullName evidence="3">Uncharacterized protein</fullName>
    </submittedName>
</protein>
<gene>
    <name evidence="3" type="ORF">DPMN_150612</name>
</gene>
<comment type="caution">
    <text evidence="3">The sequence shown here is derived from an EMBL/GenBank/DDBJ whole genome shotgun (WGS) entry which is preliminary data.</text>
</comment>
<sequence>MLDFLFRFSVLNTAFTVIATEIKEFITKHVGTLGGKWFQVFSAWVLYLLVVENWTSKHTCGMPCIAFLVATSYVTVVPVVCSKVPKLSILQLKFVMKTGELIQLLSFVVLLFCHTWKPVNRVLVMGIDYIPFVGTYGWIVYWISNLLTLAGLGLIFMKCHNNVSSQQPKPAPKPAVRQRPPSARIQARQNAE</sequence>
<evidence type="ECO:0000313" key="4">
    <source>
        <dbReference type="Proteomes" id="UP000828390"/>
    </source>
</evidence>